<evidence type="ECO:0008006" key="18">
    <source>
        <dbReference type="Google" id="ProtNLM"/>
    </source>
</evidence>
<dbReference type="EMBL" id="LGKN01000003">
    <property type="protein sequence ID" value="KPL89496.1"/>
    <property type="molecule type" value="Genomic_DNA"/>
</dbReference>
<dbReference type="InParanoid" id="A0A0M8K5X4"/>
<evidence type="ECO:0000256" key="10">
    <source>
        <dbReference type="PROSITE-ProRule" id="PRU01193"/>
    </source>
</evidence>
<dbReference type="Proteomes" id="UP000050502">
    <property type="component" value="Unassembled WGS sequence"/>
</dbReference>
<dbReference type="Gene3D" id="3.30.465.10">
    <property type="match status" value="1"/>
</dbReference>
<feature type="domain" description="CNNM transmembrane" evidence="13">
    <location>
        <begin position="1"/>
        <end position="207"/>
    </location>
</feature>
<dbReference type="Gene3D" id="3.10.580.10">
    <property type="entry name" value="CBS-domain"/>
    <property type="match status" value="1"/>
</dbReference>
<dbReference type="GO" id="GO:0005886">
    <property type="term" value="C:plasma membrane"/>
    <property type="evidence" value="ECO:0007669"/>
    <property type="project" value="UniProtKB-SubCell"/>
</dbReference>
<keyword evidence="8 10" id="KW-0472">Membrane</keyword>
<keyword evidence="3" id="KW-1003">Cell membrane</keyword>
<feature type="transmembrane region" description="Helical" evidence="11">
    <location>
        <begin position="139"/>
        <end position="161"/>
    </location>
</feature>
<dbReference type="InterPro" id="IPR005170">
    <property type="entry name" value="Transptr-assoc_dom"/>
</dbReference>
<reference evidence="15 17" key="2">
    <citation type="submission" date="2015-07" db="EMBL/GenBank/DDBJ databases">
        <title>Whole genome sequence of Ardenticatena maritima DSM 23922.</title>
        <authorList>
            <person name="Hemp J."/>
            <person name="Ward L.M."/>
            <person name="Pace L.A."/>
            <person name="Fischer W.W."/>
        </authorList>
    </citation>
    <scope>NUCLEOTIDE SEQUENCE [LARGE SCALE GENOMIC DNA]</scope>
    <source>
        <strain evidence="15 17">110S</strain>
    </source>
</reference>
<dbReference type="RefSeq" id="WP_054492336.1">
    <property type="nucleotide sequence ID" value="NZ_BBZA01000055.1"/>
</dbReference>
<dbReference type="GO" id="GO:0050660">
    <property type="term" value="F:flavin adenine dinucleotide binding"/>
    <property type="evidence" value="ECO:0007669"/>
    <property type="project" value="InterPro"/>
</dbReference>
<dbReference type="FunCoup" id="A0A0M8K5X4">
    <property type="interactions" value="548"/>
</dbReference>
<dbReference type="Pfam" id="PF03471">
    <property type="entry name" value="CorC_HlyC"/>
    <property type="match status" value="1"/>
</dbReference>
<dbReference type="PANTHER" id="PTHR43099:SF4">
    <property type="entry name" value="INTEGRAL MEMBRANE PROTEIN"/>
    <property type="match status" value="1"/>
</dbReference>
<evidence type="ECO:0000313" key="16">
    <source>
        <dbReference type="Proteomes" id="UP000037784"/>
    </source>
</evidence>
<evidence type="ECO:0000259" key="13">
    <source>
        <dbReference type="PROSITE" id="PS51846"/>
    </source>
</evidence>
<evidence type="ECO:0000313" key="14">
    <source>
        <dbReference type="EMBL" id="GAP62405.1"/>
    </source>
</evidence>
<dbReference type="InterPro" id="IPR036318">
    <property type="entry name" value="FAD-bd_PCMH-like_sf"/>
</dbReference>
<feature type="domain" description="CBS" evidence="12">
    <location>
        <begin position="226"/>
        <end position="286"/>
    </location>
</feature>
<evidence type="ECO:0000256" key="9">
    <source>
        <dbReference type="PROSITE-ProRule" id="PRU00703"/>
    </source>
</evidence>
<evidence type="ECO:0000256" key="11">
    <source>
        <dbReference type="SAM" id="Phobius"/>
    </source>
</evidence>
<feature type="transmembrane region" description="Helical" evidence="11">
    <location>
        <begin position="61"/>
        <end position="82"/>
    </location>
</feature>
<sequence length="446" mass="49791">MNILITLSILTILIAINALYVAGEFSFVSARHSRLAQMAEEGNRLAASLHRFLEDRRNLDNVVAACQLGITVSSLVLGYYGQAQLSPIVADLLLKVGVESEAAAISISATAILIVLTITQVIFGELVPKNIAVQYPERLALATFVPLQWSLHLFRPLIIIFNGSGNLLLRLIGQEPVSESASHLHSPDELLMLVEESSEGGVLDKVERHLLLNTLRLRELNARQVMIPRTRILAAPASLTVEQLFERLAASPYSRMPLYEGSIDNIVGLVHLKTLYCVKRERPNARGVDIMQPVLMVPESMDVEKLFLRLQNRNESVAIVLDEYGGTAGMVTLEDILEEIFGEIQDEFDTEIPPVFVDKEHKRLFVRGDVLISDLNEWLDLYLDDEEVDTIAGYVLWQLGRLPQEGELIPLGEKQARIEKMEGHTVLQLSIPLDDDELQKVEDIIP</sequence>
<dbReference type="SUPFAM" id="SSF56176">
    <property type="entry name" value="FAD-binding/transporter-associated domain-like"/>
    <property type="match status" value="1"/>
</dbReference>
<dbReference type="InterPro" id="IPR000644">
    <property type="entry name" value="CBS_dom"/>
</dbReference>
<feature type="transmembrane region" description="Helical" evidence="11">
    <location>
        <begin position="102"/>
        <end position="127"/>
    </location>
</feature>
<evidence type="ECO:0000256" key="3">
    <source>
        <dbReference type="ARBA" id="ARBA00022475"/>
    </source>
</evidence>
<dbReference type="InterPro" id="IPR051676">
    <property type="entry name" value="UPF0053_domain"/>
</dbReference>
<reference evidence="16" key="3">
    <citation type="submission" date="2015-08" db="EMBL/GenBank/DDBJ databases">
        <title>Draft Genome Sequence of a Heterotrophic Facultative Anaerobic Bacterium Ardenticatena maritima Strain 110S.</title>
        <authorList>
            <person name="Kawaichi S."/>
            <person name="Yoshida T."/>
            <person name="Sako Y."/>
            <person name="Nakamura R."/>
        </authorList>
    </citation>
    <scope>NUCLEOTIDE SEQUENCE [LARGE SCALE GENOMIC DNA]</scope>
    <source>
        <strain evidence="16">110S</strain>
    </source>
</reference>
<gene>
    <name evidence="14" type="ORF">ARMA_0828</name>
    <name evidence="15" type="ORF">SE16_03435</name>
</gene>
<name>A0A0M8K5X4_9CHLR</name>
<evidence type="ECO:0000313" key="17">
    <source>
        <dbReference type="Proteomes" id="UP000050502"/>
    </source>
</evidence>
<keyword evidence="7 9" id="KW-0129">CBS domain</keyword>
<dbReference type="Pfam" id="PF00571">
    <property type="entry name" value="CBS"/>
    <property type="match status" value="1"/>
</dbReference>
<dbReference type="PROSITE" id="PS51371">
    <property type="entry name" value="CBS"/>
    <property type="match status" value="2"/>
</dbReference>
<dbReference type="InterPro" id="IPR016169">
    <property type="entry name" value="FAD-bd_PCMH_sub2"/>
</dbReference>
<evidence type="ECO:0000256" key="2">
    <source>
        <dbReference type="ARBA" id="ARBA00006337"/>
    </source>
</evidence>
<dbReference type="Proteomes" id="UP000037784">
    <property type="component" value="Unassembled WGS sequence"/>
</dbReference>
<dbReference type="SUPFAM" id="SSF54631">
    <property type="entry name" value="CBS-domain pair"/>
    <property type="match status" value="1"/>
</dbReference>
<keyword evidence="5" id="KW-0677">Repeat</keyword>
<dbReference type="PROSITE" id="PS51846">
    <property type="entry name" value="CNNM"/>
    <property type="match status" value="1"/>
</dbReference>
<evidence type="ECO:0000313" key="15">
    <source>
        <dbReference type="EMBL" id="KPL89496.1"/>
    </source>
</evidence>
<dbReference type="STRING" id="872965.SE16_03435"/>
<dbReference type="PANTHER" id="PTHR43099">
    <property type="entry name" value="UPF0053 PROTEIN YRKA"/>
    <property type="match status" value="1"/>
</dbReference>
<comment type="caution">
    <text evidence="14">The sequence shown here is derived from an EMBL/GenBank/DDBJ whole genome shotgun (WGS) entry which is preliminary data.</text>
</comment>
<evidence type="ECO:0000259" key="12">
    <source>
        <dbReference type="PROSITE" id="PS51371"/>
    </source>
</evidence>
<dbReference type="FunFam" id="3.10.580.10:FF:000002">
    <property type="entry name" value="Magnesium/cobalt efflux protein CorC"/>
    <property type="match status" value="1"/>
</dbReference>
<feature type="transmembrane region" description="Helical" evidence="11">
    <location>
        <begin position="6"/>
        <end position="28"/>
    </location>
</feature>
<comment type="subcellular location">
    <subcellularLocation>
        <location evidence="1">Cell membrane</location>
        <topology evidence="1">Multi-pass membrane protein</topology>
    </subcellularLocation>
</comment>
<dbReference type="AlphaFoldDB" id="A0A0M8K5X4"/>
<evidence type="ECO:0000256" key="8">
    <source>
        <dbReference type="ARBA" id="ARBA00023136"/>
    </source>
</evidence>
<dbReference type="OrthoDB" id="9798188at2"/>
<keyword evidence="16" id="KW-1185">Reference proteome</keyword>
<evidence type="ECO:0000256" key="7">
    <source>
        <dbReference type="ARBA" id="ARBA00023122"/>
    </source>
</evidence>
<evidence type="ECO:0000256" key="4">
    <source>
        <dbReference type="ARBA" id="ARBA00022692"/>
    </source>
</evidence>
<dbReference type="InterPro" id="IPR046342">
    <property type="entry name" value="CBS_dom_sf"/>
</dbReference>
<evidence type="ECO:0000256" key="5">
    <source>
        <dbReference type="ARBA" id="ARBA00022737"/>
    </source>
</evidence>
<accession>A0A0M8K5X4</accession>
<evidence type="ECO:0000256" key="1">
    <source>
        <dbReference type="ARBA" id="ARBA00004651"/>
    </source>
</evidence>
<keyword evidence="6 10" id="KW-1133">Transmembrane helix</keyword>
<dbReference type="Pfam" id="PF01595">
    <property type="entry name" value="CNNM"/>
    <property type="match status" value="1"/>
</dbReference>
<dbReference type="InterPro" id="IPR002550">
    <property type="entry name" value="CNNM"/>
</dbReference>
<evidence type="ECO:0000256" key="6">
    <source>
        <dbReference type="ARBA" id="ARBA00022989"/>
    </source>
</evidence>
<keyword evidence="4 10" id="KW-0812">Transmembrane</keyword>
<organism evidence="14 16">
    <name type="scientific">Ardenticatena maritima</name>
    <dbReference type="NCBI Taxonomy" id="872965"/>
    <lineage>
        <taxon>Bacteria</taxon>
        <taxon>Bacillati</taxon>
        <taxon>Chloroflexota</taxon>
        <taxon>Ardenticatenia</taxon>
        <taxon>Ardenticatenales</taxon>
        <taxon>Ardenticatenaceae</taxon>
        <taxon>Ardenticatena</taxon>
    </lineage>
</organism>
<dbReference type="InterPro" id="IPR044751">
    <property type="entry name" value="Ion_transp-like_CBS"/>
</dbReference>
<dbReference type="EMBL" id="BBZA01000055">
    <property type="protein sequence ID" value="GAP62405.1"/>
    <property type="molecule type" value="Genomic_DNA"/>
</dbReference>
<proteinExistence type="inferred from homology"/>
<dbReference type="SMART" id="SM01091">
    <property type="entry name" value="CorC_HlyC"/>
    <property type="match status" value="1"/>
</dbReference>
<protein>
    <recommendedName>
        <fullName evidence="18">Hemolysin</fullName>
    </recommendedName>
</protein>
<comment type="similarity">
    <text evidence="2">Belongs to the UPF0053 family.</text>
</comment>
<feature type="domain" description="CBS" evidence="12">
    <location>
        <begin position="290"/>
        <end position="347"/>
    </location>
</feature>
<dbReference type="CDD" id="cd04590">
    <property type="entry name" value="CBS_pair_CorC_HlyC_assoc"/>
    <property type="match status" value="1"/>
</dbReference>
<reference evidence="14 16" key="1">
    <citation type="journal article" date="2015" name="Genome Announc.">
        <title>Draft Genome Sequence of a Heterotrophic Facultative Anaerobic Thermophilic Bacterium, Ardenticatena maritima Strain 110ST.</title>
        <authorList>
            <person name="Kawaichi S."/>
            <person name="Yoshida T."/>
            <person name="Sako Y."/>
            <person name="Nakamura R."/>
        </authorList>
    </citation>
    <scope>NUCLEOTIDE SEQUENCE [LARGE SCALE GENOMIC DNA]</scope>
    <source>
        <strain evidence="14 16">110S</strain>
    </source>
</reference>